<sequence length="448" mass="49316">MGLNCLLVSVNQAVVPYPVYPLGVAHLCGALREAGHVPTHFDLLADGGRDGLERLLRENSYELIGLSIRNLDTVDSSDPHGYLPEIAETAQLIRRCSAAVMVLGGSAFSIMPGEVLAYLQADYGVVGEGELLLPWLADELAAGRRPEARLLYSERKDDSWPQPIFSPSSLKYYITHGGMLNIQTKRGCPHRCAYCSYPTIEGRTMRYRDPEETAAEVGRLSTEHGARFIFFTDSVFNDAAGHFRLVAEALIKNGNTTPWCAFFRPQNLDREDLLLMKRAGLAAMEVGTDAASDRTLAALDKGFSFEQVLATNRLALEAEIPCAHFVMLGGPDENRQTLNEGLANLESLGKSLVFAFTGIRILPGTSLAQRAVAEGVIEAGQPLLEPIFYSSPQLAGIDLERELTASFAGRLDRIYPVSEAIDQLTMLHRMGHVGPLWDYLLRPRTRRR</sequence>
<evidence type="ECO:0000259" key="7">
    <source>
        <dbReference type="PROSITE" id="PS51918"/>
    </source>
</evidence>
<dbReference type="InterPro" id="IPR006638">
    <property type="entry name" value="Elp3/MiaA/NifB-like_rSAM"/>
</dbReference>
<comment type="cofactor">
    <cofactor evidence="1">
        <name>[4Fe-4S] cluster</name>
        <dbReference type="ChEBI" id="CHEBI:49883"/>
    </cofactor>
</comment>
<dbReference type="Gene3D" id="3.40.50.280">
    <property type="entry name" value="Cobalamin-binding domain"/>
    <property type="match status" value="1"/>
</dbReference>
<dbReference type="AlphaFoldDB" id="A0A7C2TL59"/>
<comment type="caution">
    <text evidence="8">The sequence shown here is derived from an EMBL/GenBank/DDBJ whole genome shotgun (WGS) entry which is preliminary data.</text>
</comment>
<dbReference type="InterPro" id="IPR034466">
    <property type="entry name" value="Methyltransferase_Class_B"/>
</dbReference>
<dbReference type="InterPro" id="IPR023969">
    <property type="entry name" value="CHP04072_B12-bd/rSAM"/>
</dbReference>
<keyword evidence="2" id="KW-0949">S-adenosyl-L-methionine</keyword>
<reference evidence="8" key="1">
    <citation type="journal article" date="2020" name="mSystems">
        <title>Genome- and Community-Level Interaction Insights into Carbon Utilization and Element Cycling Functions of Hydrothermarchaeota in Hydrothermal Sediment.</title>
        <authorList>
            <person name="Zhou Z."/>
            <person name="Liu Y."/>
            <person name="Xu W."/>
            <person name="Pan J."/>
            <person name="Luo Z.H."/>
            <person name="Li M."/>
        </authorList>
    </citation>
    <scope>NUCLEOTIDE SEQUENCE [LARGE SCALE GENOMIC DNA]</scope>
    <source>
        <strain evidence="8">SpSt-1224</strain>
    </source>
</reference>
<dbReference type="Pfam" id="PF02310">
    <property type="entry name" value="B12-binding"/>
    <property type="match status" value="1"/>
</dbReference>
<evidence type="ECO:0000256" key="4">
    <source>
        <dbReference type="ARBA" id="ARBA00023004"/>
    </source>
</evidence>
<organism evidence="8">
    <name type="scientific">Desulfurivibrio alkaliphilus</name>
    <dbReference type="NCBI Taxonomy" id="427923"/>
    <lineage>
        <taxon>Bacteria</taxon>
        <taxon>Pseudomonadati</taxon>
        <taxon>Thermodesulfobacteriota</taxon>
        <taxon>Desulfobulbia</taxon>
        <taxon>Desulfobulbales</taxon>
        <taxon>Desulfobulbaceae</taxon>
        <taxon>Desulfurivibrio</taxon>
    </lineage>
</organism>
<dbReference type="SFLD" id="SFLDG01082">
    <property type="entry name" value="B12-binding_domain_containing"/>
    <property type="match status" value="1"/>
</dbReference>
<evidence type="ECO:0000256" key="2">
    <source>
        <dbReference type="ARBA" id="ARBA00022691"/>
    </source>
</evidence>
<dbReference type="GO" id="GO:0005829">
    <property type="term" value="C:cytosol"/>
    <property type="evidence" value="ECO:0007669"/>
    <property type="project" value="TreeGrafter"/>
</dbReference>
<feature type="domain" description="Radical SAM core" evidence="7">
    <location>
        <begin position="172"/>
        <end position="410"/>
    </location>
</feature>
<dbReference type="EMBL" id="DSDS01000137">
    <property type="protein sequence ID" value="HET98214.1"/>
    <property type="molecule type" value="Genomic_DNA"/>
</dbReference>
<dbReference type="NCBIfam" id="TIGR04072">
    <property type="entry name" value="rSAM_ladder_B12"/>
    <property type="match status" value="1"/>
</dbReference>
<evidence type="ECO:0000256" key="5">
    <source>
        <dbReference type="ARBA" id="ARBA00023014"/>
    </source>
</evidence>
<feature type="domain" description="B12-binding" evidence="6">
    <location>
        <begin position="7"/>
        <end position="147"/>
    </location>
</feature>
<dbReference type="GO" id="GO:0046872">
    <property type="term" value="F:metal ion binding"/>
    <property type="evidence" value="ECO:0007669"/>
    <property type="project" value="UniProtKB-KW"/>
</dbReference>
<dbReference type="CDD" id="cd01335">
    <property type="entry name" value="Radical_SAM"/>
    <property type="match status" value="1"/>
</dbReference>
<dbReference type="InterPro" id="IPR007197">
    <property type="entry name" value="rSAM"/>
</dbReference>
<dbReference type="Pfam" id="PF04055">
    <property type="entry name" value="Radical_SAM"/>
    <property type="match status" value="1"/>
</dbReference>
<evidence type="ECO:0000256" key="3">
    <source>
        <dbReference type="ARBA" id="ARBA00022723"/>
    </source>
</evidence>
<dbReference type="InterPro" id="IPR023404">
    <property type="entry name" value="rSAM_horseshoe"/>
</dbReference>
<gene>
    <name evidence="8" type="ORF">ENN98_05915</name>
</gene>
<proteinExistence type="predicted"/>
<accession>A0A7C2TL59</accession>
<protein>
    <submittedName>
        <fullName evidence="8">Radical SAM protein</fullName>
    </submittedName>
</protein>
<name>A0A7C2TL59_9BACT</name>
<keyword evidence="4" id="KW-0408">Iron</keyword>
<dbReference type="PANTHER" id="PTHR43409:SF16">
    <property type="entry name" value="SLR0320 PROTEIN"/>
    <property type="match status" value="1"/>
</dbReference>
<dbReference type="InterPro" id="IPR051198">
    <property type="entry name" value="BchE-like"/>
</dbReference>
<evidence type="ECO:0000259" key="6">
    <source>
        <dbReference type="PROSITE" id="PS51332"/>
    </source>
</evidence>
<dbReference type="PROSITE" id="PS51918">
    <property type="entry name" value="RADICAL_SAM"/>
    <property type="match status" value="1"/>
</dbReference>
<dbReference type="SMART" id="SM00729">
    <property type="entry name" value="Elp3"/>
    <property type="match status" value="1"/>
</dbReference>
<dbReference type="InterPro" id="IPR058240">
    <property type="entry name" value="rSAM_sf"/>
</dbReference>
<dbReference type="GO" id="GO:0051539">
    <property type="term" value="F:4 iron, 4 sulfur cluster binding"/>
    <property type="evidence" value="ECO:0007669"/>
    <property type="project" value="UniProtKB-KW"/>
</dbReference>
<keyword evidence="5" id="KW-0411">Iron-sulfur</keyword>
<dbReference type="PANTHER" id="PTHR43409">
    <property type="entry name" value="ANAEROBIC MAGNESIUM-PROTOPORPHYRIN IX MONOMETHYL ESTER CYCLASE-RELATED"/>
    <property type="match status" value="1"/>
</dbReference>
<dbReference type="SUPFAM" id="SSF102114">
    <property type="entry name" value="Radical SAM enzymes"/>
    <property type="match status" value="1"/>
</dbReference>
<keyword evidence="3" id="KW-0479">Metal-binding</keyword>
<dbReference type="GO" id="GO:0003824">
    <property type="term" value="F:catalytic activity"/>
    <property type="evidence" value="ECO:0007669"/>
    <property type="project" value="InterPro"/>
</dbReference>
<dbReference type="Proteomes" id="UP000885986">
    <property type="component" value="Unassembled WGS sequence"/>
</dbReference>
<dbReference type="PROSITE" id="PS51332">
    <property type="entry name" value="B12_BINDING"/>
    <property type="match status" value="1"/>
</dbReference>
<dbReference type="InterPro" id="IPR006158">
    <property type="entry name" value="Cobalamin-bd"/>
</dbReference>
<dbReference type="Gene3D" id="3.80.30.20">
    <property type="entry name" value="tm_1862 like domain"/>
    <property type="match status" value="1"/>
</dbReference>
<dbReference type="SFLD" id="SFLDG01123">
    <property type="entry name" value="methyltransferase_(Class_B)"/>
    <property type="match status" value="1"/>
</dbReference>
<evidence type="ECO:0000313" key="8">
    <source>
        <dbReference type="EMBL" id="HET98214.1"/>
    </source>
</evidence>
<evidence type="ECO:0000256" key="1">
    <source>
        <dbReference type="ARBA" id="ARBA00001966"/>
    </source>
</evidence>
<dbReference type="GO" id="GO:0031419">
    <property type="term" value="F:cobalamin binding"/>
    <property type="evidence" value="ECO:0007669"/>
    <property type="project" value="InterPro"/>
</dbReference>
<dbReference type="SFLD" id="SFLDS00029">
    <property type="entry name" value="Radical_SAM"/>
    <property type="match status" value="1"/>
</dbReference>